<keyword evidence="13 15" id="KW-0486">Methionine biosynthesis</keyword>
<dbReference type="GO" id="GO:0009097">
    <property type="term" value="P:isoleucine biosynthetic process"/>
    <property type="evidence" value="ECO:0007669"/>
    <property type="project" value="UniProtKB-UniRule"/>
</dbReference>
<dbReference type="GO" id="GO:0046983">
    <property type="term" value="F:protein dimerization activity"/>
    <property type="evidence" value="ECO:0007669"/>
    <property type="project" value="InterPro"/>
</dbReference>
<dbReference type="UniPathway" id="UPA00051">
    <property type="reaction ID" value="UER00464"/>
</dbReference>
<feature type="binding site" evidence="15">
    <location>
        <begin position="154"/>
        <end position="155"/>
    </location>
    <ligand>
        <name>NADP(+)</name>
        <dbReference type="ChEBI" id="CHEBI:58349"/>
    </ligand>
</feature>
<dbReference type="Gene3D" id="3.30.360.10">
    <property type="entry name" value="Dihydrodipicolinate Reductase, domain 2"/>
    <property type="match status" value="1"/>
</dbReference>
<evidence type="ECO:0000256" key="14">
    <source>
        <dbReference type="ARBA" id="ARBA00047891"/>
    </source>
</evidence>
<dbReference type="GO" id="GO:0071266">
    <property type="term" value="P:'de novo' L-methionine biosynthetic process"/>
    <property type="evidence" value="ECO:0007669"/>
    <property type="project" value="UniProtKB-UniRule"/>
</dbReference>
<evidence type="ECO:0000256" key="2">
    <source>
        <dbReference type="ARBA" id="ARBA00005076"/>
    </source>
</evidence>
<dbReference type="CDD" id="cd18131">
    <property type="entry name" value="ASADH_C_bac_euk_like"/>
    <property type="match status" value="1"/>
</dbReference>
<feature type="binding site" evidence="15">
    <location>
        <begin position="37"/>
        <end position="38"/>
    </location>
    <ligand>
        <name>NADP(+)</name>
        <dbReference type="ChEBI" id="CHEBI:58349"/>
    </ligand>
</feature>
<dbReference type="InterPro" id="IPR036291">
    <property type="entry name" value="NAD(P)-bd_dom_sf"/>
</dbReference>
<dbReference type="Proteomes" id="UP000001916">
    <property type="component" value="Chromosome"/>
</dbReference>
<dbReference type="GO" id="GO:0019877">
    <property type="term" value="P:diaminopimelate biosynthetic process"/>
    <property type="evidence" value="ECO:0007669"/>
    <property type="project" value="UniProtKB-UniRule"/>
</dbReference>
<evidence type="ECO:0000259" key="17">
    <source>
        <dbReference type="SMART" id="SM00859"/>
    </source>
</evidence>
<evidence type="ECO:0000256" key="16">
    <source>
        <dbReference type="PIRSR" id="PIRSR000148-1"/>
    </source>
</evidence>
<dbReference type="NCBIfam" id="NF011456">
    <property type="entry name" value="PRK14874.1"/>
    <property type="match status" value="1"/>
</dbReference>
<feature type="active site" description="Proton acceptor" evidence="15 16">
    <location>
        <position position="237"/>
    </location>
</feature>
<evidence type="ECO:0000256" key="13">
    <source>
        <dbReference type="ARBA" id="ARBA00023167"/>
    </source>
</evidence>
<dbReference type="SMART" id="SM00859">
    <property type="entry name" value="Semialdhyde_dh"/>
    <property type="match status" value="1"/>
</dbReference>
<keyword evidence="8 15" id="KW-0791">Threonine biosynthesis</keyword>
<dbReference type="SUPFAM" id="SSF55347">
    <property type="entry name" value="Glyceraldehyde-3-phosphate dehydrogenase-like, C-terminal domain"/>
    <property type="match status" value="1"/>
</dbReference>
<dbReference type="InterPro" id="IPR005986">
    <property type="entry name" value="Asp_semialdehyde_DH_beta"/>
</dbReference>
<dbReference type="CDD" id="cd02316">
    <property type="entry name" value="VcASADH2_like_N"/>
    <property type="match status" value="1"/>
</dbReference>
<dbReference type="GO" id="GO:0009088">
    <property type="term" value="P:threonine biosynthetic process"/>
    <property type="evidence" value="ECO:0007669"/>
    <property type="project" value="UniProtKB-UniRule"/>
</dbReference>
<feature type="binding site" evidence="15">
    <location>
        <position position="310"/>
    </location>
    <ligand>
        <name>NADP(+)</name>
        <dbReference type="ChEBI" id="CHEBI:58349"/>
    </ligand>
</feature>
<sequence>MKIAIVGATGAVGQELLRVLEQRHFPLSELRLYASARSAGKTLSFRNTEYLVEALPEGPLPVDIVLASAGGSLSKQYAPIWAKKSIVIDNSSAFRYEPWVPLIVPEINAQAIRGHQNLIANPNCTTAILLMALYPLHRAFKAKRVIVSTYQSSSGAGASGMQELLEGTRDFLAGKPLQSRTFAHPLPFNVIPHIDAFQDNGYTKEEMKVLWESQKIMGDDTVKLSCTAVRVPTLRVHSEAVTAEFERPITPEAAREVLRQAPGVDLVDDPANLQYPLPLRASGKYNVEVGRIRKNLVFENGLDFFVAGDQLLKGAALNAVQIAETLVEMGEIHPAVAS</sequence>
<comment type="subunit">
    <text evidence="5 15">Homodimer.</text>
</comment>
<feature type="binding site" evidence="15">
    <location>
        <position position="151"/>
    </location>
    <ligand>
        <name>substrate</name>
    </ligand>
</feature>
<keyword evidence="10 15" id="KW-0220">Diaminopimelate biosynthesis</keyword>
<evidence type="ECO:0000256" key="10">
    <source>
        <dbReference type="ARBA" id="ARBA00022915"/>
    </source>
</evidence>
<dbReference type="STRING" id="526227.Mesil_2173"/>
<dbReference type="InterPro" id="IPR012280">
    <property type="entry name" value="Semialdhyde_DH_dimer_dom"/>
</dbReference>
<feature type="active site" description="Acyl-thioester intermediate" evidence="15 16">
    <location>
        <position position="124"/>
    </location>
</feature>
<dbReference type="SUPFAM" id="SSF51735">
    <property type="entry name" value="NAD(P)-binding Rossmann-fold domains"/>
    <property type="match status" value="1"/>
</dbReference>
<evidence type="ECO:0000256" key="4">
    <source>
        <dbReference type="ARBA" id="ARBA00010584"/>
    </source>
</evidence>
<evidence type="ECO:0000256" key="15">
    <source>
        <dbReference type="HAMAP-Rule" id="MF_02121"/>
    </source>
</evidence>
<dbReference type="GO" id="GO:0004073">
    <property type="term" value="F:aspartate-semialdehyde dehydrogenase activity"/>
    <property type="evidence" value="ECO:0007669"/>
    <property type="project" value="UniProtKB-UniRule"/>
</dbReference>
<comment type="pathway">
    <text evidence="1 15">Amino-acid biosynthesis; L-methionine biosynthesis via de novo pathway; L-homoserine from L-aspartate: step 2/3.</text>
</comment>
<accession>D7BHV3</accession>
<comment type="pathway">
    <text evidence="3 15">Amino-acid biosynthesis; L-threonine biosynthesis; L-threonine from L-aspartate: step 2/5.</text>
</comment>
<keyword evidence="9 15" id="KW-0521">NADP</keyword>
<evidence type="ECO:0000313" key="18">
    <source>
        <dbReference type="EMBL" id="ADH64043.1"/>
    </source>
</evidence>
<reference evidence="18 19" key="1">
    <citation type="journal article" date="2010" name="Stand. Genomic Sci.">
        <title>Complete genome sequence of Meiothermus silvanus type strain (VI-R2).</title>
        <authorList>
            <person name="Sikorski J."/>
            <person name="Tindall B.J."/>
            <person name="Lowry S."/>
            <person name="Lucas S."/>
            <person name="Nolan M."/>
            <person name="Copeland A."/>
            <person name="Glavina Del Rio T."/>
            <person name="Tice H."/>
            <person name="Cheng J.F."/>
            <person name="Han C."/>
            <person name="Pitluck S."/>
            <person name="Liolios K."/>
            <person name="Ivanova N."/>
            <person name="Mavromatis K."/>
            <person name="Mikhailova N."/>
            <person name="Pati A."/>
            <person name="Goodwin L."/>
            <person name="Chen A."/>
            <person name="Palaniappan K."/>
            <person name="Land M."/>
            <person name="Hauser L."/>
            <person name="Chang Y.J."/>
            <person name="Jeffries C.D."/>
            <person name="Rohde M."/>
            <person name="Goker M."/>
            <person name="Woyke T."/>
            <person name="Bristow J."/>
            <person name="Eisen J.A."/>
            <person name="Markowitz V."/>
            <person name="Hugenholtz P."/>
            <person name="Kyrpides N.C."/>
            <person name="Klenk H.P."/>
            <person name="Lapidus A."/>
        </authorList>
    </citation>
    <scope>NUCLEOTIDE SEQUENCE [LARGE SCALE GENOMIC DNA]</scope>
    <source>
        <strain evidence="19">ATCC 700542 / DSM 9946 / VI-R2</strain>
    </source>
</reference>
<dbReference type="RefSeq" id="WP_013158591.1">
    <property type="nucleotide sequence ID" value="NC_014212.1"/>
</dbReference>
<dbReference type="PIRSF" id="PIRSF000148">
    <property type="entry name" value="ASA_dh"/>
    <property type="match status" value="1"/>
</dbReference>
<evidence type="ECO:0000256" key="8">
    <source>
        <dbReference type="ARBA" id="ARBA00022697"/>
    </source>
</evidence>
<feature type="binding site" evidence="15">
    <location>
        <position position="176"/>
    </location>
    <ligand>
        <name>NADP(+)</name>
        <dbReference type="ChEBI" id="CHEBI:58349"/>
    </ligand>
</feature>
<dbReference type="UniPathway" id="UPA00050">
    <property type="reaction ID" value="UER00463"/>
</dbReference>
<evidence type="ECO:0000256" key="7">
    <source>
        <dbReference type="ARBA" id="ARBA00022605"/>
    </source>
</evidence>
<dbReference type="OrthoDB" id="9805684at2"/>
<evidence type="ECO:0000256" key="9">
    <source>
        <dbReference type="ARBA" id="ARBA00022857"/>
    </source>
</evidence>
<keyword evidence="12 15" id="KW-0457">Lysine biosynthesis</keyword>
<dbReference type="InterPro" id="IPR000534">
    <property type="entry name" value="Semialdehyde_DH_NAD-bd"/>
</dbReference>
<evidence type="ECO:0000256" key="11">
    <source>
        <dbReference type="ARBA" id="ARBA00023002"/>
    </source>
</evidence>
<keyword evidence="19" id="KW-1185">Reference proteome</keyword>
<dbReference type="HAMAP" id="MF_02121">
    <property type="entry name" value="ASADH"/>
    <property type="match status" value="1"/>
</dbReference>
<feature type="binding site" evidence="15">
    <location>
        <position position="230"/>
    </location>
    <ligand>
        <name>substrate</name>
    </ligand>
</feature>
<dbReference type="AlphaFoldDB" id="D7BHV3"/>
<comment type="similarity">
    <text evidence="4 15">Belongs to the aspartate-semialdehyde dehydrogenase family.</text>
</comment>
<evidence type="ECO:0000256" key="5">
    <source>
        <dbReference type="ARBA" id="ARBA00011738"/>
    </source>
</evidence>
<dbReference type="HOGENOM" id="CLU_049966_0_1_0"/>
<dbReference type="KEGG" id="msv:Mesil_2173"/>
<dbReference type="PANTHER" id="PTHR46278">
    <property type="entry name" value="DEHYDROGENASE, PUTATIVE-RELATED"/>
    <property type="match status" value="1"/>
</dbReference>
<dbReference type="Gene3D" id="3.40.50.720">
    <property type="entry name" value="NAD(P)-binding Rossmann-like Domain"/>
    <property type="match status" value="1"/>
</dbReference>
<gene>
    <name evidence="15" type="primary">asd</name>
    <name evidence="18" type="ordered locus">Mesil_2173</name>
</gene>
<dbReference type="PANTHER" id="PTHR46278:SF2">
    <property type="entry name" value="ASPARTATE-SEMIALDEHYDE DEHYDROGENASE"/>
    <property type="match status" value="1"/>
</dbReference>
<evidence type="ECO:0000256" key="3">
    <source>
        <dbReference type="ARBA" id="ARBA00005097"/>
    </source>
</evidence>
<dbReference type="NCBIfam" id="TIGR01296">
    <property type="entry name" value="asd_B"/>
    <property type="match status" value="1"/>
</dbReference>
<dbReference type="EC" id="1.2.1.11" evidence="6 15"/>
<dbReference type="EMBL" id="CP002042">
    <property type="protein sequence ID" value="ADH64043.1"/>
    <property type="molecule type" value="Genomic_DNA"/>
</dbReference>
<dbReference type="InterPro" id="IPR012080">
    <property type="entry name" value="Asp_semialdehyde_DH"/>
</dbReference>
<evidence type="ECO:0000256" key="6">
    <source>
        <dbReference type="ARBA" id="ARBA00013120"/>
    </source>
</evidence>
<feature type="binding site" evidence="15">
    <location>
        <position position="95"/>
    </location>
    <ligand>
        <name>phosphate</name>
        <dbReference type="ChEBI" id="CHEBI:43474"/>
    </ligand>
</feature>
<dbReference type="GO" id="GO:0050661">
    <property type="term" value="F:NADP binding"/>
    <property type="evidence" value="ECO:0007669"/>
    <property type="project" value="UniProtKB-UniRule"/>
</dbReference>
<dbReference type="Pfam" id="PF02774">
    <property type="entry name" value="Semialdhyde_dhC"/>
    <property type="match status" value="1"/>
</dbReference>
<dbReference type="eggNOG" id="COG0136">
    <property type="taxonomic scope" value="Bacteria"/>
</dbReference>
<keyword evidence="11 15" id="KW-0560">Oxidoreductase</keyword>
<evidence type="ECO:0000313" key="19">
    <source>
        <dbReference type="Proteomes" id="UP000001916"/>
    </source>
</evidence>
<dbReference type="GO" id="GO:0051287">
    <property type="term" value="F:NAD binding"/>
    <property type="evidence" value="ECO:0007669"/>
    <property type="project" value="InterPro"/>
</dbReference>
<organism evidence="18 19">
    <name type="scientific">Allomeiothermus silvanus (strain ATCC 700542 / DSM 9946 / NBRC 106475 / NCIMB 13440 / VI-R2)</name>
    <name type="common">Thermus silvanus</name>
    <dbReference type="NCBI Taxonomy" id="526227"/>
    <lineage>
        <taxon>Bacteria</taxon>
        <taxon>Thermotogati</taxon>
        <taxon>Deinococcota</taxon>
        <taxon>Deinococci</taxon>
        <taxon>Thermales</taxon>
        <taxon>Thermaceae</taxon>
        <taxon>Allomeiothermus</taxon>
    </lineage>
</organism>
<proteinExistence type="inferred from homology"/>
<comment type="pathway">
    <text evidence="2 15">Amino-acid biosynthesis; L-lysine biosynthesis via DAP pathway; (S)-tetrahydrodipicolinate from L-aspartate: step 2/4.</text>
</comment>
<keyword evidence="7 15" id="KW-0028">Amino-acid biosynthesis</keyword>
<evidence type="ECO:0000256" key="1">
    <source>
        <dbReference type="ARBA" id="ARBA00005021"/>
    </source>
</evidence>
<feature type="binding site" evidence="15">
    <location>
        <begin position="9"/>
        <end position="12"/>
    </location>
    <ligand>
        <name>NADP(+)</name>
        <dbReference type="ChEBI" id="CHEBI:58349"/>
    </ligand>
</feature>
<dbReference type="GO" id="GO:0009089">
    <property type="term" value="P:lysine biosynthetic process via diaminopimelate"/>
    <property type="evidence" value="ECO:0007669"/>
    <property type="project" value="UniProtKB-UniRule"/>
</dbReference>
<dbReference type="Pfam" id="PF01118">
    <property type="entry name" value="Semialdhyde_dh"/>
    <property type="match status" value="1"/>
</dbReference>
<evidence type="ECO:0000256" key="12">
    <source>
        <dbReference type="ARBA" id="ARBA00023154"/>
    </source>
</evidence>
<comment type="catalytic activity">
    <reaction evidence="14 15">
        <text>L-aspartate 4-semialdehyde + phosphate + NADP(+) = 4-phospho-L-aspartate + NADPH + H(+)</text>
        <dbReference type="Rhea" id="RHEA:24284"/>
        <dbReference type="ChEBI" id="CHEBI:15378"/>
        <dbReference type="ChEBI" id="CHEBI:43474"/>
        <dbReference type="ChEBI" id="CHEBI:57535"/>
        <dbReference type="ChEBI" id="CHEBI:57783"/>
        <dbReference type="ChEBI" id="CHEBI:58349"/>
        <dbReference type="ChEBI" id="CHEBI:537519"/>
        <dbReference type="EC" id="1.2.1.11"/>
    </reaction>
</comment>
<dbReference type="UniPathway" id="UPA00034">
    <property type="reaction ID" value="UER00016"/>
</dbReference>
<comment type="function">
    <text evidence="15">Catalyzes the NADPH-dependent formation of L-aspartate-semialdehyde (L-ASA) by the reductive dephosphorylation of L-aspartyl-4-phosphate.</text>
</comment>
<name>D7BHV3_ALLS1</name>
<comment type="caution">
    <text evidence="15">Lacks conserved residue(s) required for the propagation of feature annotation.</text>
</comment>
<feature type="domain" description="Semialdehyde dehydrogenase NAD-binding" evidence="17">
    <location>
        <begin position="2"/>
        <end position="115"/>
    </location>
</feature>
<protein>
    <recommendedName>
        <fullName evidence="6 15">Aspartate-semialdehyde dehydrogenase</fullName>
        <shortName evidence="15">ASA dehydrogenase</shortName>
        <shortName evidence="15">ASADH</shortName>
        <ecNumber evidence="6 15">1.2.1.11</ecNumber>
    </recommendedName>
    <alternativeName>
        <fullName evidence="15">Aspartate-beta-semialdehyde dehydrogenase</fullName>
    </alternativeName>
</protein>